<dbReference type="InterPro" id="IPR050327">
    <property type="entry name" value="Proton-linked_MCT"/>
</dbReference>
<evidence type="ECO:0000313" key="5">
    <source>
        <dbReference type="EMBL" id="OKL63022.1"/>
    </source>
</evidence>
<evidence type="ECO:0008006" key="7">
    <source>
        <dbReference type="Google" id="ProtNLM"/>
    </source>
</evidence>
<feature type="transmembrane region" description="Helical" evidence="4">
    <location>
        <begin position="260"/>
        <end position="280"/>
    </location>
</feature>
<feature type="transmembrane region" description="Helical" evidence="4">
    <location>
        <begin position="491"/>
        <end position="512"/>
    </location>
</feature>
<gene>
    <name evidence="5" type="ORF">UA08_02046</name>
</gene>
<feature type="transmembrane region" description="Helical" evidence="4">
    <location>
        <begin position="399"/>
        <end position="419"/>
    </location>
</feature>
<dbReference type="GO" id="GO:0022857">
    <property type="term" value="F:transmembrane transporter activity"/>
    <property type="evidence" value="ECO:0007669"/>
    <property type="project" value="InterPro"/>
</dbReference>
<feature type="region of interest" description="Disordered" evidence="3">
    <location>
        <begin position="1"/>
        <end position="103"/>
    </location>
</feature>
<comment type="similarity">
    <text evidence="2">Belongs to the major facilitator superfamily. Monocarboxylate porter (TC 2.A.1.13) family.</text>
</comment>
<keyword evidence="4" id="KW-1133">Transmembrane helix</keyword>
<protein>
    <recommendedName>
        <fullName evidence="7">Major facilitator superfamily (MFS) profile domain-containing protein</fullName>
    </recommendedName>
</protein>
<sequence>MDQPSDIDLEKAQPHVHSGPDLEQERRRSGQFYEDGEKLGSELSVVYHNYDNDRKDEKRRTSDTITSSNDDDREDDNDVNNQAIISRSRSRSRTEEANTDADAATSILTRTLTLVRTRESGRNPGPPPDGGIRAWSQVLLAHFVIANTWGYTNSFGMFQTYYTETLHQSPSDISWIGSVQTFLIFFIGTFSGRATDAGYFKFTWACGMFIATLSLFMTSLCTEYWQIFLSQGIMQGIGCGLMFCPTLSLLPTYFDKRRALAMSATAAGSATGGLIIPAMINSLLKEAGFAWTMRALGFFTLATLLPGLFFLRQRLPPRPSGPIVELAAFKEIPYLCFAIGMFFVLWGLYVGFFYVGSYARDILGVSTSTSTDLLMVMGGIGLPGRIVPGLVSDAWTGPLNLLIPFAISTAVTAYGWYGVHSTPSLYVWAVIYGLVSAGIQGLFPVALSSLTDDLKKTGVRMGMVLSIVAFAALTGNPIAGALVQADDDGSYLYMQMFMGSVMLLGTILLVIARVNRFGLTWTKG</sequence>
<dbReference type="InterPro" id="IPR036259">
    <property type="entry name" value="MFS_trans_sf"/>
</dbReference>
<evidence type="ECO:0000256" key="4">
    <source>
        <dbReference type="SAM" id="Phobius"/>
    </source>
</evidence>
<dbReference type="PANTHER" id="PTHR11360">
    <property type="entry name" value="MONOCARBOXYLATE TRANSPORTER"/>
    <property type="match status" value="1"/>
</dbReference>
<accession>A0A1Q5QAQ5</accession>
<organism evidence="5 6">
    <name type="scientific">Talaromyces atroroseus</name>
    <dbReference type="NCBI Taxonomy" id="1441469"/>
    <lineage>
        <taxon>Eukaryota</taxon>
        <taxon>Fungi</taxon>
        <taxon>Dikarya</taxon>
        <taxon>Ascomycota</taxon>
        <taxon>Pezizomycotina</taxon>
        <taxon>Eurotiomycetes</taxon>
        <taxon>Eurotiomycetidae</taxon>
        <taxon>Eurotiales</taxon>
        <taxon>Trichocomaceae</taxon>
        <taxon>Talaromyces</taxon>
        <taxon>Talaromyces sect. Trachyspermi</taxon>
    </lineage>
</organism>
<keyword evidence="6" id="KW-1185">Reference proteome</keyword>
<keyword evidence="4" id="KW-0472">Membrane</keyword>
<dbReference type="GO" id="GO:0016020">
    <property type="term" value="C:membrane"/>
    <property type="evidence" value="ECO:0007669"/>
    <property type="project" value="UniProtKB-SubCell"/>
</dbReference>
<dbReference type="SUPFAM" id="SSF103473">
    <property type="entry name" value="MFS general substrate transporter"/>
    <property type="match status" value="1"/>
</dbReference>
<dbReference type="InterPro" id="IPR011701">
    <property type="entry name" value="MFS"/>
</dbReference>
<dbReference type="PANTHER" id="PTHR11360:SF130">
    <property type="entry name" value="MAJOR FACILITATOR SUPERFAMILY (MFS) PROFILE DOMAIN-CONTAINING PROTEIN-RELATED"/>
    <property type="match status" value="1"/>
</dbReference>
<dbReference type="Proteomes" id="UP000214365">
    <property type="component" value="Unassembled WGS sequence"/>
</dbReference>
<dbReference type="RefSeq" id="XP_020123143.1">
    <property type="nucleotide sequence ID" value="XM_020261777.1"/>
</dbReference>
<feature type="transmembrane region" description="Helical" evidence="4">
    <location>
        <begin position="292"/>
        <end position="311"/>
    </location>
</feature>
<evidence type="ECO:0000256" key="3">
    <source>
        <dbReference type="SAM" id="MobiDB-lite"/>
    </source>
</evidence>
<feature type="compositionally biased region" description="Basic and acidic residues" evidence="3">
    <location>
        <begin position="50"/>
        <end position="62"/>
    </location>
</feature>
<comment type="caution">
    <text evidence="5">The sequence shown here is derived from an EMBL/GenBank/DDBJ whole genome shotgun (WGS) entry which is preliminary data.</text>
</comment>
<proteinExistence type="inferred from homology"/>
<feature type="compositionally biased region" description="Acidic residues" evidence="3">
    <location>
        <begin position="69"/>
        <end position="78"/>
    </location>
</feature>
<dbReference type="GeneID" id="31001801"/>
<name>A0A1Q5QAQ5_TALAT</name>
<dbReference type="AlphaFoldDB" id="A0A1Q5QAQ5"/>
<feature type="compositionally biased region" description="Basic and acidic residues" evidence="3">
    <location>
        <begin position="8"/>
        <end position="28"/>
    </location>
</feature>
<feature type="transmembrane region" description="Helical" evidence="4">
    <location>
        <begin position="332"/>
        <end position="356"/>
    </location>
</feature>
<reference evidence="5 6" key="1">
    <citation type="submission" date="2015-06" db="EMBL/GenBank/DDBJ databases">
        <title>Talaromyces atroroseus IBT 11181 draft genome.</title>
        <authorList>
            <person name="Rasmussen K.B."/>
            <person name="Rasmussen S."/>
            <person name="Petersen B."/>
            <person name="Sicheritz-Ponten T."/>
            <person name="Mortensen U.H."/>
            <person name="Thrane U."/>
        </authorList>
    </citation>
    <scope>NUCLEOTIDE SEQUENCE [LARGE SCALE GENOMIC DNA]</scope>
    <source>
        <strain evidence="5 6">IBT 11181</strain>
    </source>
</reference>
<feature type="transmembrane region" description="Helical" evidence="4">
    <location>
        <begin position="173"/>
        <end position="190"/>
    </location>
</feature>
<evidence type="ECO:0000256" key="2">
    <source>
        <dbReference type="ARBA" id="ARBA00006727"/>
    </source>
</evidence>
<evidence type="ECO:0000256" key="1">
    <source>
        <dbReference type="ARBA" id="ARBA00004141"/>
    </source>
</evidence>
<feature type="transmembrane region" description="Helical" evidence="4">
    <location>
        <begin position="459"/>
        <end position="479"/>
    </location>
</feature>
<feature type="transmembrane region" description="Helical" evidence="4">
    <location>
        <begin position="202"/>
        <end position="227"/>
    </location>
</feature>
<dbReference type="Pfam" id="PF07690">
    <property type="entry name" value="MFS_1"/>
    <property type="match status" value="1"/>
</dbReference>
<dbReference type="Gene3D" id="1.20.1250.20">
    <property type="entry name" value="MFS general substrate transporter like domains"/>
    <property type="match status" value="2"/>
</dbReference>
<dbReference type="CDD" id="cd17352">
    <property type="entry name" value="MFS_MCT_SLC16"/>
    <property type="match status" value="1"/>
</dbReference>
<dbReference type="EMBL" id="LFMY01000002">
    <property type="protein sequence ID" value="OKL63022.1"/>
    <property type="molecule type" value="Genomic_DNA"/>
</dbReference>
<evidence type="ECO:0000313" key="6">
    <source>
        <dbReference type="Proteomes" id="UP000214365"/>
    </source>
</evidence>
<dbReference type="OrthoDB" id="6499973at2759"/>
<comment type="subcellular location">
    <subcellularLocation>
        <location evidence="1">Membrane</location>
        <topology evidence="1">Multi-pass membrane protein</topology>
    </subcellularLocation>
</comment>
<feature type="transmembrane region" description="Helical" evidence="4">
    <location>
        <begin position="425"/>
        <end position="447"/>
    </location>
</feature>
<feature type="transmembrane region" description="Helical" evidence="4">
    <location>
        <begin position="233"/>
        <end position="253"/>
    </location>
</feature>
<keyword evidence="4" id="KW-0812">Transmembrane</keyword>